<dbReference type="SMART" id="SM00636">
    <property type="entry name" value="Glyco_18"/>
    <property type="match status" value="1"/>
</dbReference>
<dbReference type="AlphaFoldDB" id="A0AA35G6V9"/>
<dbReference type="CDD" id="cd02795">
    <property type="entry name" value="CBM6-CBM35-CBM36_like"/>
    <property type="match status" value="1"/>
</dbReference>
<dbReference type="Proteomes" id="UP001163687">
    <property type="component" value="Chromosome"/>
</dbReference>
<protein>
    <recommendedName>
        <fullName evidence="2">GH18 domain-containing protein</fullName>
    </recommendedName>
</protein>
<accession>A0AA35G6V9</accession>
<dbReference type="PROSITE" id="PS51910">
    <property type="entry name" value="GH18_2"/>
    <property type="match status" value="1"/>
</dbReference>
<evidence type="ECO:0000259" key="2">
    <source>
        <dbReference type="PROSITE" id="PS51910"/>
    </source>
</evidence>
<evidence type="ECO:0000256" key="1">
    <source>
        <dbReference type="SAM" id="MobiDB-lite"/>
    </source>
</evidence>
<dbReference type="RefSeq" id="WP_264842565.1">
    <property type="nucleotide sequence ID" value="NZ_AP025628.1"/>
</dbReference>
<keyword evidence="4" id="KW-1185">Reference proteome</keyword>
<dbReference type="GO" id="GO:0005975">
    <property type="term" value="P:carbohydrate metabolic process"/>
    <property type="evidence" value="ECO:0007669"/>
    <property type="project" value="InterPro"/>
</dbReference>
<dbReference type="Gene3D" id="3.20.20.80">
    <property type="entry name" value="Glycosidases"/>
    <property type="match status" value="1"/>
</dbReference>
<dbReference type="PANTHER" id="PTHR46066">
    <property type="entry name" value="CHITINASE DOMAIN-CONTAINING PROTEIN 1 FAMILY MEMBER"/>
    <property type="match status" value="1"/>
</dbReference>
<dbReference type="InterPro" id="IPR011583">
    <property type="entry name" value="Chitinase_II/V-like_cat"/>
</dbReference>
<dbReference type="InterPro" id="IPR001223">
    <property type="entry name" value="Glyco_hydro18_cat"/>
</dbReference>
<dbReference type="SUPFAM" id="SSF51445">
    <property type="entry name" value="(Trans)glycosidases"/>
    <property type="match status" value="1"/>
</dbReference>
<dbReference type="KEGG" id="cmic:caldi_30260"/>
<organism evidence="3 4">
    <name type="scientific">Caldinitratiruptor microaerophilus</name>
    <dbReference type="NCBI Taxonomy" id="671077"/>
    <lineage>
        <taxon>Bacteria</taxon>
        <taxon>Bacillati</taxon>
        <taxon>Bacillota</taxon>
        <taxon>Clostridia</taxon>
        <taxon>Eubacteriales</taxon>
        <taxon>Symbiobacteriaceae</taxon>
        <taxon>Caldinitratiruptor</taxon>
    </lineage>
</organism>
<reference evidence="3" key="1">
    <citation type="submission" date="2022-03" db="EMBL/GenBank/DDBJ databases">
        <title>Complete genome sequence of Caldinitratiruptor microaerophilus.</title>
        <authorList>
            <person name="Mukaiyama R."/>
            <person name="Nishiyama T."/>
            <person name="Ueda K."/>
        </authorList>
    </citation>
    <scope>NUCLEOTIDE SEQUENCE</scope>
    <source>
        <strain evidence="3">JCM 16183</strain>
    </source>
</reference>
<gene>
    <name evidence="3" type="ORF">caldi_30260</name>
</gene>
<feature type="compositionally biased region" description="Gly residues" evidence="1">
    <location>
        <begin position="649"/>
        <end position="660"/>
    </location>
</feature>
<feature type="domain" description="GH18" evidence="2">
    <location>
        <begin position="1"/>
        <end position="314"/>
    </location>
</feature>
<dbReference type="InterPro" id="IPR017853">
    <property type="entry name" value="GH"/>
</dbReference>
<dbReference type="GO" id="GO:0008061">
    <property type="term" value="F:chitin binding"/>
    <property type="evidence" value="ECO:0007669"/>
    <property type="project" value="InterPro"/>
</dbReference>
<dbReference type="Pfam" id="PF00704">
    <property type="entry name" value="Glyco_hydro_18"/>
    <property type="match status" value="1"/>
</dbReference>
<evidence type="ECO:0000313" key="3">
    <source>
        <dbReference type="EMBL" id="BDG61936.1"/>
    </source>
</evidence>
<feature type="region of interest" description="Disordered" evidence="1">
    <location>
        <begin position="637"/>
        <end position="660"/>
    </location>
</feature>
<dbReference type="PANTHER" id="PTHR46066:SF2">
    <property type="entry name" value="CHITINASE DOMAIN-CONTAINING PROTEIN 1"/>
    <property type="match status" value="1"/>
</dbReference>
<name>A0AA35G6V9_9FIRM</name>
<dbReference type="EMBL" id="AP025628">
    <property type="protein sequence ID" value="BDG61936.1"/>
    <property type="molecule type" value="Genomic_DNA"/>
</dbReference>
<sequence>MRPHRGLFTWTFIGTYDMYDRLNRFARKLSHVGLFNFRVQADGTITGQVLPLDEQARLSHPEIEWYLTVRNDGYRSVFTALVTDPSARSTFLAEIARLLDTYPWVAGIDLDLERGPNEYRSQTTDLFRAVADVVHARGKKLHADLPPKQGDHSPWWEEWCDYGALASILDTCLIMTYGFAWAGSAVGPITPRSWLEATYDYAVTRFRPEQIFMGLPAYGFRWRLDKTPQELGRTYRGVGGPYLPFLDWMQGTNTHTDGLHDGQPATETQPHIAWAGIWDEENWQTRGLFHVYDVLDARDFSLTSPAVSDAWGNRRYFASWRKDRLTTFEGVAVDRAGDSYDDHEGAVIVEPYEEHWAAVVHPRVWHREDEYIATGNGRWETLYDPVTGEPMGDEWVGLTTFMLDFAPVVPGSETIYLNGRPTNEYRLDYDTGLLTFDEAPAEGVDITATYDYTEVEGRALYNLNVAQGGTYDLALLVSFPWFDKRQLAVELDGERFIVGGPGVVEQWYPLFQTPHWIVVARRALSAGYHTFRLLGTDLGSDPGVRLYRIVLASSVTQEVVAGSGSATVHAQPLVDRDGNPAYPYQNRFRVALEWLRRAPDPAPIWGTRWTEYPLGALSNPAYRVSGNWRIEEYVPTDVGSGTGNQDPGAGTGEGGVGTSGGRALRGLGTLDLDYDGFTDLVVTANVVPGGGTARCGVSHAGYRAALESTGRVVLCDGTRELASAPAAYAPGVLRTLRLRLRNGLADVWVDGEHVLGPVAVASRTGSTGLFAEGGEARFTAFLVGDAHWYMPMEAIRLRRPDGVEEVVGRVARTGVEWNEWGYFRLLDESQEELDTRTERFSLDWDYAASQIFALAPGAYPLTVRFEDPGVWVARVYLGDADGFSEAHWADWETHRRYADLAHYRWGLAGTGFWALGMEDPKLLPHLPDQT</sequence>
<proteinExistence type="predicted"/>
<evidence type="ECO:0000313" key="4">
    <source>
        <dbReference type="Proteomes" id="UP001163687"/>
    </source>
</evidence>